<dbReference type="Proteomes" id="UP000177579">
    <property type="component" value="Unassembled WGS sequence"/>
</dbReference>
<keyword evidence="2" id="KW-0472">Membrane</keyword>
<sequence>MKTSKFTTTNRQKGTMLIVVLVATGIFLVMLMGSVSLGVLQQKLNIKKVSSAQALHIAEAGVNYYRWVLYHDNEEYCNKEICLPAPDYGPYGPYEYKDSNDNIAGYYELYITPPPPNGSTIVNIKSIGWVIGNENIKRSIEVQCGIPSWSAYSGLSNAEVRYGAGSEVWGRIHSNTGIRFDGIAHNLVTSSVLDYDDPDHAGPDEYGVHTHVYTVGVYDTDEVSDGSNPPNPPDYSGDPNNPFLAGRQFPVPVVSFDLLTDYVNDTLAKAQSNGLVIPNTNQEGYHIILNTDDTIDIYEVTNETGKCSGNYTHKISSEIPYLIAEPTPANGIIFVKDKVWIEGKIDGNRITILAFEDPISGSKTDIIINNDIEYTNYDGTDAIGLIAQRNILIGLYSEGDFAGTADQQELRIDGALIAKEGKWGRDYFGPSCGATWTRNNLTIYGTRASKLRSGVSYSDGSGYQNRDYIYDNNLTFAPPPHYPTTGEYTFISWKEE</sequence>
<evidence type="ECO:0000256" key="2">
    <source>
        <dbReference type="SAM" id="Phobius"/>
    </source>
</evidence>
<evidence type="ECO:0008006" key="5">
    <source>
        <dbReference type="Google" id="ProtNLM"/>
    </source>
</evidence>
<proteinExistence type="predicted"/>
<comment type="caution">
    <text evidence="3">The sequence shown here is derived from an EMBL/GenBank/DDBJ whole genome shotgun (WGS) entry which is preliminary data.</text>
</comment>
<evidence type="ECO:0000313" key="4">
    <source>
        <dbReference type="Proteomes" id="UP000177579"/>
    </source>
</evidence>
<reference evidence="3 4" key="1">
    <citation type="journal article" date="2016" name="Nat. Commun.">
        <title>Thousands of microbial genomes shed light on interconnected biogeochemical processes in an aquifer system.</title>
        <authorList>
            <person name="Anantharaman K."/>
            <person name="Brown C.T."/>
            <person name="Hug L.A."/>
            <person name="Sharon I."/>
            <person name="Castelle C.J."/>
            <person name="Probst A.J."/>
            <person name="Thomas B.C."/>
            <person name="Singh A."/>
            <person name="Wilkins M.J."/>
            <person name="Karaoz U."/>
            <person name="Brodie E.L."/>
            <person name="Williams K.H."/>
            <person name="Hubbard S.S."/>
            <person name="Banfield J.F."/>
        </authorList>
    </citation>
    <scope>NUCLEOTIDE SEQUENCE [LARGE SCALE GENOMIC DNA]</scope>
</reference>
<evidence type="ECO:0000313" key="3">
    <source>
        <dbReference type="EMBL" id="OGF41789.1"/>
    </source>
</evidence>
<gene>
    <name evidence="3" type="ORF">A2531_05910</name>
</gene>
<feature type="transmembrane region" description="Helical" evidence="2">
    <location>
        <begin position="16"/>
        <end position="40"/>
    </location>
</feature>
<accession>A0A1F5TSG9</accession>
<dbReference type="EMBL" id="MFGO01000005">
    <property type="protein sequence ID" value="OGF41789.1"/>
    <property type="molecule type" value="Genomic_DNA"/>
</dbReference>
<dbReference type="AlphaFoldDB" id="A0A1F5TSG9"/>
<keyword evidence="2" id="KW-0812">Transmembrane</keyword>
<protein>
    <recommendedName>
        <fullName evidence="5">Type 4 fimbrial biogenesis protein PilX N-terminal domain-containing protein</fullName>
    </recommendedName>
</protein>
<evidence type="ECO:0000256" key="1">
    <source>
        <dbReference type="SAM" id="MobiDB-lite"/>
    </source>
</evidence>
<keyword evidence="2" id="KW-1133">Transmembrane helix</keyword>
<feature type="region of interest" description="Disordered" evidence="1">
    <location>
        <begin position="220"/>
        <end position="239"/>
    </location>
</feature>
<organism evidence="3 4">
    <name type="scientific">Candidatus Falkowbacteria bacterium RIFOXYD2_FULL_34_120</name>
    <dbReference type="NCBI Taxonomy" id="1798007"/>
    <lineage>
        <taxon>Bacteria</taxon>
        <taxon>Candidatus Falkowiibacteriota</taxon>
    </lineage>
</organism>
<name>A0A1F5TSG9_9BACT</name>